<reference evidence="4 5" key="1">
    <citation type="submission" date="2018-04" db="EMBL/GenBank/DDBJ databases">
        <title>The genome of golden apple snail Pomacea canaliculata provides insight into stress tolerance and invasive adaptation.</title>
        <authorList>
            <person name="Liu C."/>
            <person name="Liu B."/>
            <person name="Ren Y."/>
            <person name="Zhang Y."/>
            <person name="Wang H."/>
            <person name="Li S."/>
            <person name="Jiang F."/>
            <person name="Yin L."/>
            <person name="Zhang G."/>
            <person name="Qian W."/>
            <person name="Fan W."/>
        </authorList>
    </citation>
    <scope>NUCLEOTIDE SEQUENCE [LARGE SCALE GENOMIC DNA]</scope>
    <source>
        <strain evidence="4">SZHN2017</strain>
        <tissue evidence="4">Muscle</tissue>
    </source>
</reference>
<feature type="region of interest" description="Disordered" evidence="2">
    <location>
        <begin position="207"/>
        <end position="243"/>
    </location>
</feature>
<feature type="region of interest" description="Disordered" evidence="2">
    <location>
        <begin position="793"/>
        <end position="821"/>
    </location>
</feature>
<name>A0A2T7NT91_POMCA</name>
<proteinExistence type="predicted"/>
<dbReference type="InterPro" id="IPR037695">
    <property type="entry name" value="IQUB"/>
</dbReference>
<dbReference type="GO" id="GO:0031514">
    <property type="term" value="C:motile cilium"/>
    <property type="evidence" value="ECO:0007669"/>
    <property type="project" value="TreeGrafter"/>
</dbReference>
<organism evidence="4 5">
    <name type="scientific">Pomacea canaliculata</name>
    <name type="common">Golden apple snail</name>
    <dbReference type="NCBI Taxonomy" id="400727"/>
    <lineage>
        <taxon>Eukaryota</taxon>
        <taxon>Metazoa</taxon>
        <taxon>Spiralia</taxon>
        <taxon>Lophotrochozoa</taxon>
        <taxon>Mollusca</taxon>
        <taxon>Gastropoda</taxon>
        <taxon>Caenogastropoda</taxon>
        <taxon>Architaenioglossa</taxon>
        <taxon>Ampullarioidea</taxon>
        <taxon>Ampullariidae</taxon>
        <taxon>Pomacea</taxon>
    </lineage>
</organism>
<dbReference type="PROSITE" id="PS50053">
    <property type="entry name" value="UBIQUITIN_2"/>
    <property type="match status" value="1"/>
</dbReference>
<dbReference type="InterPro" id="IPR000626">
    <property type="entry name" value="Ubiquitin-like_dom"/>
</dbReference>
<feature type="region of interest" description="Disordered" evidence="2">
    <location>
        <begin position="141"/>
        <end position="186"/>
    </location>
</feature>
<dbReference type="STRING" id="400727.A0A2T7NT91"/>
<evidence type="ECO:0000256" key="1">
    <source>
        <dbReference type="SAM" id="Coils"/>
    </source>
</evidence>
<gene>
    <name evidence="4" type="ORF">C0Q70_14837</name>
</gene>
<evidence type="ECO:0000259" key="3">
    <source>
        <dbReference type="PROSITE" id="PS50053"/>
    </source>
</evidence>
<feature type="non-terminal residue" evidence="4">
    <location>
        <position position="1"/>
    </location>
</feature>
<dbReference type="CDD" id="cd17061">
    <property type="entry name" value="Ubl_IQUB"/>
    <property type="match status" value="1"/>
</dbReference>
<dbReference type="InterPro" id="IPR057887">
    <property type="entry name" value="IQUB_helical"/>
</dbReference>
<evidence type="ECO:0000313" key="5">
    <source>
        <dbReference type="Proteomes" id="UP000245119"/>
    </source>
</evidence>
<evidence type="ECO:0000256" key="2">
    <source>
        <dbReference type="SAM" id="MobiDB-lite"/>
    </source>
</evidence>
<dbReference type="Pfam" id="PF00240">
    <property type="entry name" value="ubiquitin"/>
    <property type="match status" value="1"/>
</dbReference>
<dbReference type="PANTHER" id="PTHR21074:SF0">
    <property type="entry name" value="IQ AND UBIQUITIN-LIKE DOMAIN-CONTAINING PROTEIN"/>
    <property type="match status" value="1"/>
</dbReference>
<keyword evidence="1" id="KW-0175">Coiled coil</keyword>
<accession>A0A2T7NT91</accession>
<dbReference type="GO" id="GO:0030317">
    <property type="term" value="P:flagellated sperm motility"/>
    <property type="evidence" value="ECO:0007669"/>
    <property type="project" value="TreeGrafter"/>
</dbReference>
<dbReference type="OrthoDB" id="10265862at2759"/>
<dbReference type="Gene3D" id="3.10.20.90">
    <property type="entry name" value="Phosphatidylinositol 3-kinase Catalytic Subunit, Chain A, domain 1"/>
    <property type="match status" value="1"/>
</dbReference>
<feature type="domain" description="Ubiquitin-like" evidence="3">
    <location>
        <begin position="276"/>
        <end position="352"/>
    </location>
</feature>
<dbReference type="EMBL" id="PZQS01000009">
    <property type="protein sequence ID" value="PVD24356.1"/>
    <property type="molecule type" value="Genomic_DNA"/>
</dbReference>
<protein>
    <recommendedName>
        <fullName evidence="3">Ubiquitin-like domain-containing protein</fullName>
    </recommendedName>
</protein>
<comment type="caution">
    <text evidence="4">The sequence shown here is derived from an EMBL/GenBank/DDBJ whole genome shotgun (WGS) entry which is preliminary data.</text>
</comment>
<sequence>KWRKDEELPTRKDSLTITAEFNSPEVMRESVCTDSQQWSADGRLQEIGRIPDDSCRAGELRKMFRDQVLDVVCPLMLHSKSQLWNTTTSAVAADLLQGGNDAFRCVFRIMADDEASQLKEQPQTEEGEEATAVEQSFENLAEETPKEQTDAPTEVPTDPGEGGQQTDAPREVPTDPGEGGQQTAEDRITDLGKEDATEKKEEIVQVFSEENPALQGKSAEQDTDRAPEEVKPEDNKHTREEAVTPDKIMPESQMSHPEIKQESAQEHLSIDLDSTATVKIVLMPSGQVVTMACTLGKTLLELKRHFASELKMSVDVIMMIFDGRAIEDTATLADLGVGPNGTVQIEIQSSDPVNNPIRSYRLHQEYQMPDIIILQKNYRRWLATRYVNKLKADKKRREEWERQQEINKQKEKENRLKQEFERRMHPKTREDFDLLYHALEKWRLEEIERINSTLTGAERKAALCMLLDQETQLLAAIDRHKIETNIDNKEQYIQDFLNKAAAPKRWRGFDGKPTEMDTPYTMRAKELRDIYNSINMKYLTQDERLDVLLTLKHTVKEHDCKLTEEIIELVDREADLLMRGVKESNLTGLRKRIATLFMQYIKTPTFNPEAANLLKVPQDPTVFRKNIYFCPSCNKYMPSTEFSLTGNTRTVGKCRTCQQIDNEARTRQESSQYRRMLRTLRRSEDAYQDGSHIAFLLQENDLRYLVENIWNGQSILSAWSDLHDMVLIRWDSHTQWSPWNCILLTEDEATAHGKLVRLDEGYGEVFMQKVKQKHTIARNYFSRLPGMAELMQKHSNNNGQPLIPGPSSLAGHALPMQSQKV</sequence>
<dbReference type="Pfam" id="PF25805">
    <property type="entry name" value="IQUB"/>
    <property type="match status" value="1"/>
</dbReference>
<dbReference type="PANTHER" id="PTHR21074">
    <property type="entry name" value="IQ AND UBIQUITIN-LIKE DOMAIN-CONTAINING PROTEIN"/>
    <property type="match status" value="1"/>
</dbReference>
<dbReference type="Proteomes" id="UP000245119">
    <property type="component" value="Linkage Group LG9"/>
</dbReference>
<dbReference type="SUPFAM" id="SSF54236">
    <property type="entry name" value="Ubiquitin-like"/>
    <property type="match status" value="1"/>
</dbReference>
<evidence type="ECO:0000313" key="4">
    <source>
        <dbReference type="EMBL" id="PVD24356.1"/>
    </source>
</evidence>
<dbReference type="GO" id="GO:0060271">
    <property type="term" value="P:cilium assembly"/>
    <property type="evidence" value="ECO:0007669"/>
    <property type="project" value="TreeGrafter"/>
</dbReference>
<feature type="coiled-coil region" evidence="1">
    <location>
        <begin position="383"/>
        <end position="423"/>
    </location>
</feature>
<dbReference type="SMART" id="SM00213">
    <property type="entry name" value="UBQ"/>
    <property type="match status" value="1"/>
</dbReference>
<keyword evidence="5" id="KW-1185">Reference proteome</keyword>
<feature type="compositionally biased region" description="Basic and acidic residues" evidence="2">
    <location>
        <begin position="219"/>
        <end position="243"/>
    </location>
</feature>
<feature type="region of interest" description="Disordered" evidence="2">
    <location>
        <begin position="116"/>
        <end position="135"/>
    </location>
</feature>
<dbReference type="AlphaFoldDB" id="A0A2T7NT91"/>
<dbReference type="GO" id="GO:0001669">
    <property type="term" value="C:acrosomal vesicle"/>
    <property type="evidence" value="ECO:0007669"/>
    <property type="project" value="TreeGrafter"/>
</dbReference>
<dbReference type="InterPro" id="IPR029071">
    <property type="entry name" value="Ubiquitin-like_domsf"/>
</dbReference>